<gene>
    <name evidence="3" type="ORF">SI7747_09011608</name>
    <name evidence="4" type="ORF">SI7747_09011609</name>
    <name evidence="5" type="ORF">SI7747_09011610</name>
    <name evidence="6" type="ORF">SI7747_09011611</name>
    <name evidence="7" type="ORF">SI7747_09011612</name>
    <name evidence="8" type="ORF">SI7747_09011613</name>
    <name evidence="9" type="ORF">SI7747_09011614</name>
    <name evidence="10" type="ORF">SI8410_09012636</name>
</gene>
<accession>A0A7I8J548</accession>
<dbReference type="AlphaFoldDB" id="A0A7I8J548"/>
<dbReference type="Gene3D" id="1.10.110.10">
    <property type="entry name" value="Plant lipid-transfer and hydrophobic proteins"/>
    <property type="match status" value="1"/>
</dbReference>
<feature type="chain" id="PRO_5045019962" description="Hydrophobic seed protein domain-containing protein" evidence="1">
    <location>
        <begin position="25"/>
        <end position="116"/>
    </location>
</feature>
<dbReference type="SUPFAM" id="SSF47699">
    <property type="entry name" value="Bifunctional inhibitor/lipid-transfer protein/seed storage 2S albumin"/>
    <property type="match status" value="1"/>
</dbReference>
<evidence type="ECO:0000259" key="2">
    <source>
        <dbReference type="Pfam" id="PF14547"/>
    </source>
</evidence>
<dbReference type="EMBL" id="LR746272">
    <property type="protein sequence ID" value="CAA7401958.1"/>
    <property type="molecule type" value="Genomic_DNA"/>
</dbReference>
<protein>
    <recommendedName>
        <fullName evidence="2">Hydrophobic seed protein domain-containing protein</fullName>
    </recommendedName>
</protein>
<evidence type="ECO:0000313" key="7">
    <source>
        <dbReference type="EMBL" id="CAA2625887.1"/>
    </source>
</evidence>
<dbReference type="EMBL" id="LR743596">
    <property type="protein sequence ID" value="CAA2625887.1"/>
    <property type="molecule type" value="Genomic_DNA"/>
</dbReference>
<sequence>MATKTQAIAAFLLFNLMFCTFASGQLLSLPVLKCVSKTLELVTCGVVLNLIKIGGLTEPLNATCCALFSALTGDQAAQCLCAAIKINLLGLNVSVPGDIGLILTSCGKPVPVLSCP</sequence>
<keyword evidence="11" id="KW-1185">Reference proteome</keyword>
<proteinExistence type="predicted"/>
<evidence type="ECO:0000313" key="6">
    <source>
        <dbReference type="EMBL" id="CAA2625886.1"/>
    </source>
</evidence>
<evidence type="ECO:0000256" key="1">
    <source>
        <dbReference type="SAM" id="SignalP"/>
    </source>
</evidence>
<dbReference type="EMBL" id="LR743596">
    <property type="protein sequence ID" value="CAA2625889.1"/>
    <property type="molecule type" value="Genomic_DNA"/>
</dbReference>
<evidence type="ECO:0000313" key="10">
    <source>
        <dbReference type="EMBL" id="CAA7401958.1"/>
    </source>
</evidence>
<evidence type="ECO:0000313" key="5">
    <source>
        <dbReference type="EMBL" id="CAA2625885.1"/>
    </source>
</evidence>
<dbReference type="EMBL" id="LR743596">
    <property type="protein sequence ID" value="CAA2625886.1"/>
    <property type="molecule type" value="Genomic_DNA"/>
</dbReference>
<dbReference type="PANTHER" id="PTHR31731">
    <property type="match status" value="1"/>
</dbReference>
<organism evidence="5">
    <name type="scientific">Spirodela intermedia</name>
    <name type="common">Intermediate duckweed</name>
    <dbReference type="NCBI Taxonomy" id="51605"/>
    <lineage>
        <taxon>Eukaryota</taxon>
        <taxon>Viridiplantae</taxon>
        <taxon>Streptophyta</taxon>
        <taxon>Embryophyta</taxon>
        <taxon>Tracheophyta</taxon>
        <taxon>Spermatophyta</taxon>
        <taxon>Magnoliopsida</taxon>
        <taxon>Liliopsida</taxon>
        <taxon>Araceae</taxon>
        <taxon>Lemnoideae</taxon>
        <taxon>Spirodela</taxon>
    </lineage>
</organism>
<evidence type="ECO:0000313" key="11">
    <source>
        <dbReference type="Proteomes" id="UP000663760"/>
    </source>
</evidence>
<feature type="domain" description="Hydrophobic seed protein" evidence="2">
    <location>
        <begin position="34"/>
        <end position="111"/>
    </location>
</feature>
<dbReference type="EMBL" id="LR743596">
    <property type="protein sequence ID" value="CAA2625883.1"/>
    <property type="molecule type" value="Genomic_DNA"/>
</dbReference>
<dbReference type="Proteomes" id="UP000663760">
    <property type="component" value="Chromosome 9"/>
</dbReference>
<dbReference type="InterPro" id="IPR027923">
    <property type="entry name" value="Hydrophob_seed_dom"/>
</dbReference>
<name>A0A7I8J548_SPIIN</name>
<dbReference type="InterPro" id="IPR036312">
    <property type="entry name" value="Bifun_inhib/LTP/seed_sf"/>
</dbReference>
<keyword evidence="1" id="KW-0732">Signal</keyword>
<dbReference type="Pfam" id="PF14547">
    <property type="entry name" value="Hydrophob_seed"/>
    <property type="match status" value="1"/>
</dbReference>
<feature type="signal peptide" evidence="1">
    <location>
        <begin position="1"/>
        <end position="24"/>
    </location>
</feature>
<evidence type="ECO:0000313" key="8">
    <source>
        <dbReference type="EMBL" id="CAA2625888.1"/>
    </source>
</evidence>
<dbReference type="InterPro" id="IPR051636">
    <property type="entry name" value="Plant_LTP/defense-related"/>
</dbReference>
<dbReference type="EMBL" id="LR743596">
    <property type="protein sequence ID" value="CAA2625885.1"/>
    <property type="molecule type" value="Genomic_DNA"/>
</dbReference>
<dbReference type="OrthoDB" id="641595at2759"/>
<evidence type="ECO:0000313" key="4">
    <source>
        <dbReference type="EMBL" id="CAA2625884.1"/>
    </source>
</evidence>
<evidence type="ECO:0000313" key="3">
    <source>
        <dbReference type="EMBL" id="CAA2625883.1"/>
    </source>
</evidence>
<reference evidence="5" key="1">
    <citation type="submission" date="2019-12" db="EMBL/GenBank/DDBJ databases">
        <authorList>
            <person name="Scholz U."/>
            <person name="Mascher M."/>
            <person name="Fiebig A."/>
        </authorList>
    </citation>
    <scope>NUCLEOTIDE SEQUENCE</scope>
</reference>
<dbReference type="EMBL" id="LR743596">
    <property type="protein sequence ID" value="CAA2625884.1"/>
    <property type="molecule type" value="Genomic_DNA"/>
</dbReference>
<dbReference type="EMBL" id="LR743596">
    <property type="protein sequence ID" value="CAA2625888.1"/>
    <property type="molecule type" value="Genomic_DNA"/>
</dbReference>
<evidence type="ECO:0000313" key="9">
    <source>
        <dbReference type="EMBL" id="CAA2625889.1"/>
    </source>
</evidence>